<comment type="subcellular location">
    <subcellularLocation>
        <location evidence="1">Membrane</location>
        <topology evidence="1">Multi-pass membrane protein</topology>
    </subcellularLocation>
</comment>
<protein>
    <submittedName>
        <fullName evidence="6">Cysteine biosynthesis protein</fullName>
    </submittedName>
</protein>
<proteinExistence type="predicted"/>
<feature type="transmembrane region" description="Helical" evidence="5">
    <location>
        <begin position="181"/>
        <end position="210"/>
    </location>
</feature>
<feature type="transmembrane region" description="Helical" evidence="5">
    <location>
        <begin position="59"/>
        <end position="85"/>
    </location>
</feature>
<dbReference type="NCBIfam" id="NF009407">
    <property type="entry name" value="PRK12768.1"/>
    <property type="match status" value="1"/>
</dbReference>
<accession>A0A6S6QPB5</accession>
<dbReference type="InterPro" id="IPR059112">
    <property type="entry name" value="CysZ/EI24"/>
</dbReference>
<gene>
    <name evidence="6" type="ORF">IZ6_31490</name>
</gene>
<sequence>MIAAALLALRQAFSPPFRAALFKTVGLAVVFLILLGVLLQTVAEKWVDLSNSTYDYAAAILSGFGIFIALIFLIPPVVSLVAGFFQDQIADLVETQHYPNDVPGKELPALRSIFLALRFAVLVLGVNIVALFLLLVPGVNIIVWWLANGYLLGREYFEFAAMRFLPEEEARNLRRAHRGRVFTAGLMVAAFMAVPILNLATPLVASAFMIHVFKGIRRPA</sequence>
<organism evidence="6 7">
    <name type="scientific">Terrihabitans soli</name>
    <dbReference type="NCBI Taxonomy" id="708113"/>
    <lineage>
        <taxon>Bacteria</taxon>
        <taxon>Pseudomonadati</taxon>
        <taxon>Pseudomonadota</taxon>
        <taxon>Alphaproteobacteria</taxon>
        <taxon>Hyphomicrobiales</taxon>
        <taxon>Terrihabitans</taxon>
    </lineage>
</organism>
<keyword evidence="3 5" id="KW-1133">Transmembrane helix</keyword>
<keyword evidence="7" id="KW-1185">Reference proteome</keyword>
<evidence type="ECO:0000313" key="7">
    <source>
        <dbReference type="Proteomes" id="UP000515317"/>
    </source>
</evidence>
<evidence type="ECO:0000313" key="6">
    <source>
        <dbReference type="EMBL" id="BCJ92414.1"/>
    </source>
</evidence>
<evidence type="ECO:0000256" key="4">
    <source>
        <dbReference type="ARBA" id="ARBA00023136"/>
    </source>
</evidence>
<feature type="transmembrane region" description="Helical" evidence="5">
    <location>
        <begin position="20"/>
        <end position="39"/>
    </location>
</feature>
<dbReference type="KEGG" id="tso:IZ6_31490"/>
<dbReference type="Proteomes" id="UP000515317">
    <property type="component" value="Chromosome"/>
</dbReference>
<dbReference type="EMBL" id="AP023361">
    <property type="protein sequence ID" value="BCJ92414.1"/>
    <property type="molecule type" value="Genomic_DNA"/>
</dbReference>
<reference evidence="6 7" key="1">
    <citation type="submission" date="2020-08" db="EMBL/GenBank/DDBJ databases">
        <title>Genome sequence of Rhizobiales bacterium strain IZ6.</title>
        <authorList>
            <person name="Nakai R."/>
            <person name="Naganuma T."/>
        </authorList>
    </citation>
    <scope>NUCLEOTIDE SEQUENCE [LARGE SCALE GENOMIC DNA]</scope>
    <source>
        <strain evidence="6 7">IZ6</strain>
    </source>
</reference>
<evidence type="ECO:0000256" key="5">
    <source>
        <dbReference type="SAM" id="Phobius"/>
    </source>
</evidence>
<feature type="transmembrane region" description="Helical" evidence="5">
    <location>
        <begin position="119"/>
        <end position="147"/>
    </location>
</feature>
<keyword evidence="2 5" id="KW-0812">Transmembrane</keyword>
<dbReference type="RefSeq" id="WP_225873941.1">
    <property type="nucleotide sequence ID" value="NZ_AP023361.1"/>
</dbReference>
<name>A0A6S6QPB5_9HYPH</name>
<evidence type="ECO:0000256" key="2">
    <source>
        <dbReference type="ARBA" id="ARBA00022692"/>
    </source>
</evidence>
<evidence type="ECO:0000256" key="1">
    <source>
        <dbReference type="ARBA" id="ARBA00004141"/>
    </source>
</evidence>
<dbReference type="Pfam" id="PF07264">
    <property type="entry name" value="EI24"/>
    <property type="match status" value="1"/>
</dbReference>
<evidence type="ECO:0000256" key="3">
    <source>
        <dbReference type="ARBA" id="ARBA00022989"/>
    </source>
</evidence>
<keyword evidence="4 5" id="KW-0472">Membrane</keyword>
<dbReference type="AlphaFoldDB" id="A0A6S6QPB5"/>